<dbReference type="GO" id="GO:0012506">
    <property type="term" value="C:vesicle membrane"/>
    <property type="evidence" value="ECO:0007669"/>
    <property type="project" value="EnsemblPlants"/>
</dbReference>
<proteinExistence type="inferred from homology"/>
<dbReference type="Pfam" id="PF00005">
    <property type="entry name" value="ABC_tran"/>
    <property type="match status" value="1"/>
</dbReference>
<evidence type="ECO:0000256" key="4">
    <source>
        <dbReference type="ARBA" id="ARBA00061382"/>
    </source>
</evidence>
<dbReference type="GO" id="GO:0022857">
    <property type="term" value="F:transmembrane transporter activity"/>
    <property type="evidence" value="ECO:0000318"/>
    <property type="project" value="GO_Central"/>
</dbReference>
<dbReference type="GO" id="GO:0016887">
    <property type="term" value="F:ATP hydrolysis activity"/>
    <property type="evidence" value="ECO:0007669"/>
    <property type="project" value="InterPro"/>
</dbReference>
<dbReference type="InterPro" id="IPR003439">
    <property type="entry name" value="ABC_transporter-like_ATP-bd"/>
</dbReference>
<organism evidence="6 7">
    <name type="scientific">Physcomitrium patens</name>
    <name type="common">Spreading-leaved earth moss</name>
    <name type="synonym">Physcomitrella patens</name>
    <dbReference type="NCBI Taxonomy" id="3218"/>
    <lineage>
        <taxon>Eukaryota</taxon>
        <taxon>Viridiplantae</taxon>
        <taxon>Streptophyta</taxon>
        <taxon>Embryophyta</taxon>
        <taxon>Bryophyta</taxon>
        <taxon>Bryophytina</taxon>
        <taxon>Bryopsida</taxon>
        <taxon>Funariidae</taxon>
        <taxon>Funariales</taxon>
        <taxon>Funariaceae</taxon>
        <taxon>Physcomitrium</taxon>
    </lineage>
</organism>
<dbReference type="EMBL" id="ABEU02000004">
    <property type="status" value="NOT_ANNOTATED_CDS"/>
    <property type="molecule type" value="Genomic_DNA"/>
</dbReference>
<feature type="domain" description="ABC transporter" evidence="5">
    <location>
        <begin position="108"/>
        <end position="343"/>
    </location>
</feature>
<dbReference type="Gramene" id="Pp3c4_26240V3.2">
    <property type="protein sequence ID" value="Pp3c4_26240V3.2"/>
    <property type="gene ID" value="Pp3c4_26240"/>
</dbReference>
<dbReference type="SUPFAM" id="SSF52540">
    <property type="entry name" value="P-loop containing nucleoside triphosphate hydrolases"/>
    <property type="match status" value="1"/>
</dbReference>
<accession>A0A7I4DQY8</accession>
<dbReference type="PROSITE" id="PS00211">
    <property type="entry name" value="ABC_TRANSPORTER_1"/>
    <property type="match status" value="1"/>
</dbReference>
<keyword evidence="3" id="KW-0067">ATP-binding</keyword>
<dbReference type="PANTHER" id="PTHR43423:SF1">
    <property type="entry name" value="ABC TRANSPORTER I FAMILY MEMBER 17"/>
    <property type="match status" value="1"/>
</dbReference>
<dbReference type="FunCoup" id="A0A7I4DQY8">
    <property type="interactions" value="41"/>
</dbReference>
<dbReference type="InterPro" id="IPR017871">
    <property type="entry name" value="ABC_transporter-like_CS"/>
</dbReference>
<reference evidence="6" key="3">
    <citation type="submission" date="2020-12" db="UniProtKB">
        <authorList>
            <consortium name="EnsemblPlants"/>
        </authorList>
    </citation>
    <scope>IDENTIFICATION</scope>
</reference>
<evidence type="ECO:0000256" key="3">
    <source>
        <dbReference type="ARBA" id="ARBA00022840"/>
    </source>
</evidence>
<name>A0A7I4DQY8_PHYPA</name>
<comment type="similarity">
    <text evidence="4">Belongs to the ABC transporter superfamily. ABCI family.</text>
</comment>
<dbReference type="GO" id="GO:0055085">
    <property type="term" value="P:transmembrane transport"/>
    <property type="evidence" value="ECO:0000318"/>
    <property type="project" value="GO_Central"/>
</dbReference>
<keyword evidence="1" id="KW-0813">Transport</keyword>
<dbReference type="GO" id="GO:0005460">
    <property type="term" value="F:UDP-glucose transmembrane transporter activity"/>
    <property type="evidence" value="ECO:0007669"/>
    <property type="project" value="EnsemblPlants"/>
</dbReference>
<dbReference type="InterPro" id="IPR003593">
    <property type="entry name" value="AAA+_ATPase"/>
</dbReference>
<dbReference type="OrthoDB" id="6593433at2759"/>
<dbReference type="PROSITE" id="PS50893">
    <property type="entry name" value="ABC_TRANSPORTER_2"/>
    <property type="match status" value="1"/>
</dbReference>
<reference evidence="6 7" key="2">
    <citation type="journal article" date="2018" name="Plant J.">
        <title>The Physcomitrella patens chromosome-scale assembly reveals moss genome structure and evolution.</title>
        <authorList>
            <person name="Lang D."/>
            <person name="Ullrich K.K."/>
            <person name="Murat F."/>
            <person name="Fuchs J."/>
            <person name="Jenkins J."/>
            <person name="Haas F.B."/>
            <person name="Piednoel M."/>
            <person name="Gundlach H."/>
            <person name="Van Bel M."/>
            <person name="Meyberg R."/>
            <person name="Vives C."/>
            <person name="Morata J."/>
            <person name="Symeonidi A."/>
            <person name="Hiss M."/>
            <person name="Muchero W."/>
            <person name="Kamisugi Y."/>
            <person name="Saleh O."/>
            <person name="Blanc G."/>
            <person name="Decker E.L."/>
            <person name="van Gessel N."/>
            <person name="Grimwood J."/>
            <person name="Hayes R.D."/>
            <person name="Graham S.W."/>
            <person name="Gunter L.E."/>
            <person name="McDaniel S.F."/>
            <person name="Hoernstein S.N.W."/>
            <person name="Larsson A."/>
            <person name="Li F.W."/>
            <person name="Perroud P.F."/>
            <person name="Phillips J."/>
            <person name="Ranjan P."/>
            <person name="Rokshar D.S."/>
            <person name="Rothfels C.J."/>
            <person name="Schneider L."/>
            <person name="Shu S."/>
            <person name="Stevenson D.W."/>
            <person name="Thummler F."/>
            <person name="Tillich M."/>
            <person name="Villarreal Aguilar J.C."/>
            <person name="Widiez T."/>
            <person name="Wong G.K."/>
            <person name="Wymore A."/>
            <person name="Zhang Y."/>
            <person name="Zimmer A.D."/>
            <person name="Quatrano R.S."/>
            <person name="Mayer K.F.X."/>
            <person name="Goodstein D."/>
            <person name="Casacuberta J.M."/>
            <person name="Vandepoele K."/>
            <person name="Reski R."/>
            <person name="Cuming A.C."/>
            <person name="Tuskan G.A."/>
            <person name="Maumus F."/>
            <person name="Salse J."/>
            <person name="Schmutz J."/>
            <person name="Rensing S.A."/>
        </authorList>
    </citation>
    <scope>NUCLEOTIDE SEQUENCE [LARGE SCALE GENOMIC DNA]</scope>
    <source>
        <strain evidence="6 7">cv. Gransden 2004</strain>
    </source>
</reference>
<dbReference type="GO" id="GO:0035435">
    <property type="term" value="P:phosphate ion transmembrane transport"/>
    <property type="evidence" value="ECO:0007669"/>
    <property type="project" value="InterPro"/>
</dbReference>
<evidence type="ECO:0000313" key="7">
    <source>
        <dbReference type="Proteomes" id="UP000006727"/>
    </source>
</evidence>
<dbReference type="InParanoid" id="A0A7I4DQY8"/>
<dbReference type="GO" id="GO:0005315">
    <property type="term" value="F:phosphate transmembrane transporter activity"/>
    <property type="evidence" value="ECO:0007669"/>
    <property type="project" value="InterPro"/>
</dbReference>
<dbReference type="KEGG" id="ppp:112280875"/>
<protein>
    <recommendedName>
        <fullName evidence="5">ABC transporter domain-containing protein</fullName>
    </recommendedName>
</protein>
<dbReference type="GO" id="GO:0005524">
    <property type="term" value="F:ATP binding"/>
    <property type="evidence" value="ECO:0007669"/>
    <property type="project" value="UniProtKB-KW"/>
</dbReference>
<evidence type="ECO:0000256" key="1">
    <source>
        <dbReference type="ARBA" id="ARBA00022448"/>
    </source>
</evidence>
<gene>
    <name evidence="6" type="primary">LOC112280875</name>
</gene>
<reference evidence="6 7" key="1">
    <citation type="journal article" date="2008" name="Science">
        <title>The Physcomitrella genome reveals evolutionary insights into the conquest of land by plants.</title>
        <authorList>
            <person name="Rensing S."/>
            <person name="Lang D."/>
            <person name="Zimmer A."/>
            <person name="Terry A."/>
            <person name="Salamov A."/>
            <person name="Shapiro H."/>
            <person name="Nishiyama T."/>
            <person name="Perroud P.-F."/>
            <person name="Lindquist E."/>
            <person name="Kamisugi Y."/>
            <person name="Tanahashi T."/>
            <person name="Sakakibara K."/>
            <person name="Fujita T."/>
            <person name="Oishi K."/>
            <person name="Shin-I T."/>
            <person name="Kuroki Y."/>
            <person name="Toyoda A."/>
            <person name="Suzuki Y."/>
            <person name="Hashimoto A."/>
            <person name="Yamaguchi K."/>
            <person name="Sugano A."/>
            <person name="Kohara Y."/>
            <person name="Fujiyama A."/>
            <person name="Anterola A."/>
            <person name="Aoki S."/>
            <person name="Ashton N."/>
            <person name="Barbazuk W.B."/>
            <person name="Barker E."/>
            <person name="Bennetzen J."/>
            <person name="Bezanilla M."/>
            <person name="Blankenship R."/>
            <person name="Cho S.H."/>
            <person name="Dutcher S."/>
            <person name="Estelle M."/>
            <person name="Fawcett J.A."/>
            <person name="Gundlach H."/>
            <person name="Hanada K."/>
            <person name="Heyl A."/>
            <person name="Hicks K.A."/>
            <person name="Hugh J."/>
            <person name="Lohr M."/>
            <person name="Mayer K."/>
            <person name="Melkozernov A."/>
            <person name="Murata T."/>
            <person name="Nelson D."/>
            <person name="Pils B."/>
            <person name="Prigge M."/>
            <person name="Reiss B."/>
            <person name="Renner T."/>
            <person name="Rombauts S."/>
            <person name="Rushton P."/>
            <person name="Sanderfoot A."/>
            <person name="Schween G."/>
            <person name="Shiu S.-H."/>
            <person name="Stueber K."/>
            <person name="Theodoulou F.L."/>
            <person name="Tu H."/>
            <person name="Van de Peer Y."/>
            <person name="Verrier P.J."/>
            <person name="Waters E."/>
            <person name="Wood A."/>
            <person name="Yang L."/>
            <person name="Cove D."/>
            <person name="Cuming A."/>
            <person name="Hasebe M."/>
            <person name="Lucas S."/>
            <person name="Mishler D.B."/>
            <person name="Reski R."/>
            <person name="Grigoriev I."/>
            <person name="Quatrano R.S."/>
            <person name="Boore J.L."/>
        </authorList>
    </citation>
    <scope>NUCLEOTIDE SEQUENCE [LARGE SCALE GENOMIC DNA]</scope>
    <source>
        <strain evidence="6 7">cv. Gransden 2004</strain>
    </source>
</reference>
<keyword evidence="7" id="KW-1185">Reference proteome</keyword>
<dbReference type="PANTHER" id="PTHR43423">
    <property type="entry name" value="ABC TRANSPORTER I FAMILY MEMBER 17"/>
    <property type="match status" value="1"/>
</dbReference>
<evidence type="ECO:0000259" key="5">
    <source>
        <dbReference type="PROSITE" id="PS50893"/>
    </source>
</evidence>
<dbReference type="GO" id="GO:0010044">
    <property type="term" value="P:response to aluminum ion"/>
    <property type="evidence" value="ECO:0007669"/>
    <property type="project" value="EnsemblPlants"/>
</dbReference>
<dbReference type="AlphaFoldDB" id="A0A7I4DQY8"/>
<dbReference type="GO" id="GO:0016020">
    <property type="term" value="C:membrane"/>
    <property type="evidence" value="ECO:0000318"/>
    <property type="project" value="GO_Central"/>
</dbReference>
<dbReference type="Proteomes" id="UP000006727">
    <property type="component" value="Chromosome 4"/>
</dbReference>
<dbReference type="InterPro" id="IPR027417">
    <property type="entry name" value="P-loop_NTPase"/>
</dbReference>
<sequence>MLVRGVSTMEATKAWPGGSSASRGGGCQFECEIDALAGSPGCFHPSLSESSHRSPLLPLLLLYLRSTMALSHSGTRDEEVREHLLNVSDDLSGSSNPGSSSFSASSSLRRKSFACVSIRNLVEPKNLLLKGISVEISGGLVYCIIGPSGSGKSTFLRAINRLWEPPADTIFLDGEDIVKMDVLTVRRRIGMLFQTPMLFDGTVADNVRYGPNLQGKTLIDSEVEGYLEQADLDASFVHKPVVGLSVGQAQRVALARTLANKPDVLLLDEPTSALDPISTHHIEQSVLELKRSGLTVIMVSHSLEQVKRIADHVCLVVAGELLEVFKPTELDCASHPRAREYLEAAQRH</sequence>
<dbReference type="EnsemblPlants" id="Pp3c4_26240V3.2">
    <property type="protein sequence ID" value="Pp3c4_26240V3.2"/>
    <property type="gene ID" value="Pp3c4_26240"/>
</dbReference>
<keyword evidence="2" id="KW-0547">Nucleotide-binding</keyword>
<dbReference type="CDD" id="cd03260">
    <property type="entry name" value="ABC_PstB_phosphate_transporter"/>
    <property type="match status" value="1"/>
</dbReference>
<dbReference type="SMART" id="SM00382">
    <property type="entry name" value="AAA"/>
    <property type="match status" value="1"/>
</dbReference>
<dbReference type="InterPro" id="IPR005670">
    <property type="entry name" value="PstB-like"/>
</dbReference>
<dbReference type="FunFam" id="3.40.50.300:FF:001209">
    <property type="entry name" value="ABC transporter, ATP-binding protein"/>
    <property type="match status" value="1"/>
</dbReference>
<evidence type="ECO:0000256" key="2">
    <source>
        <dbReference type="ARBA" id="ARBA00022741"/>
    </source>
</evidence>
<dbReference type="Gene3D" id="3.40.50.300">
    <property type="entry name" value="P-loop containing nucleotide triphosphate hydrolases"/>
    <property type="match status" value="1"/>
</dbReference>
<evidence type="ECO:0000313" key="6">
    <source>
        <dbReference type="EnsemblPlants" id="Pp3c4_26240V3.2"/>
    </source>
</evidence>